<proteinExistence type="predicted"/>
<keyword evidence="2" id="KW-1185">Reference proteome</keyword>
<protein>
    <submittedName>
        <fullName evidence="1">Uncharacterized protein</fullName>
    </submittedName>
</protein>
<organism evidence="1 2">
    <name type="scientific">Dermacentor silvarum</name>
    <name type="common">Tick</name>
    <dbReference type="NCBI Taxonomy" id="543639"/>
    <lineage>
        <taxon>Eukaryota</taxon>
        <taxon>Metazoa</taxon>
        <taxon>Ecdysozoa</taxon>
        <taxon>Arthropoda</taxon>
        <taxon>Chelicerata</taxon>
        <taxon>Arachnida</taxon>
        <taxon>Acari</taxon>
        <taxon>Parasitiformes</taxon>
        <taxon>Ixodida</taxon>
        <taxon>Ixodoidea</taxon>
        <taxon>Ixodidae</taxon>
        <taxon>Rhipicephalinae</taxon>
        <taxon>Dermacentor</taxon>
    </lineage>
</organism>
<accession>A0ACB8DQ93</accession>
<evidence type="ECO:0000313" key="1">
    <source>
        <dbReference type="EMBL" id="KAH7974842.1"/>
    </source>
</evidence>
<dbReference type="Proteomes" id="UP000821865">
    <property type="component" value="Chromosome 10"/>
</dbReference>
<gene>
    <name evidence="1" type="ORF">HPB49_020394</name>
</gene>
<evidence type="ECO:0000313" key="2">
    <source>
        <dbReference type="Proteomes" id="UP000821865"/>
    </source>
</evidence>
<dbReference type="EMBL" id="CM023479">
    <property type="protein sequence ID" value="KAH7974842.1"/>
    <property type="molecule type" value="Genomic_DNA"/>
</dbReference>
<reference evidence="1" key="1">
    <citation type="submission" date="2020-05" db="EMBL/GenBank/DDBJ databases">
        <title>Large-scale comparative analyses of tick genomes elucidate their genetic diversity and vector capacities.</title>
        <authorList>
            <person name="Jia N."/>
            <person name="Wang J."/>
            <person name="Shi W."/>
            <person name="Du L."/>
            <person name="Sun Y."/>
            <person name="Zhan W."/>
            <person name="Jiang J."/>
            <person name="Wang Q."/>
            <person name="Zhang B."/>
            <person name="Ji P."/>
            <person name="Sakyi L.B."/>
            <person name="Cui X."/>
            <person name="Yuan T."/>
            <person name="Jiang B."/>
            <person name="Yang W."/>
            <person name="Lam T.T.-Y."/>
            <person name="Chang Q."/>
            <person name="Ding S."/>
            <person name="Wang X."/>
            <person name="Zhu J."/>
            <person name="Ruan X."/>
            <person name="Zhao L."/>
            <person name="Wei J."/>
            <person name="Que T."/>
            <person name="Du C."/>
            <person name="Cheng J."/>
            <person name="Dai P."/>
            <person name="Han X."/>
            <person name="Huang E."/>
            <person name="Gao Y."/>
            <person name="Liu J."/>
            <person name="Shao H."/>
            <person name="Ye R."/>
            <person name="Li L."/>
            <person name="Wei W."/>
            <person name="Wang X."/>
            <person name="Wang C."/>
            <person name="Yang T."/>
            <person name="Huo Q."/>
            <person name="Li W."/>
            <person name="Guo W."/>
            <person name="Chen H."/>
            <person name="Zhou L."/>
            <person name="Ni X."/>
            <person name="Tian J."/>
            <person name="Zhou Y."/>
            <person name="Sheng Y."/>
            <person name="Liu T."/>
            <person name="Pan Y."/>
            <person name="Xia L."/>
            <person name="Li J."/>
            <person name="Zhao F."/>
            <person name="Cao W."/>
        </authorList>
    </citation>
    <scope>NUCLEOTIDE SEQUENCE</scope>
    <source>
        <strain evidence="1">Dsil-2018</strain>
    </source>
</reference>
<name>A0ACB8DQ93_DERSI</name>
<sequence>MSDRRRDSRSKPSSEPRPQRHLPSSRPGFKPSLRSRSSLLESTPHLSRALLDRQRRREFGDDRPVEHRRRPPGFGDEGPMGHRRRAPEYDDERFAGSASVPPIHFDSSLRDDSRDGRGHQGRRPPEDHDELSLASYDYHAPGGGGPRGPSGPPERLRRPQSTPRYGGDRDRYFGSPERERHSFGYPGRHSGERERFDGLGGREERGPEHYRFGDDSQRFGDEMNLEHRSRRMQEWPDDDPEWARSGPPYGDERARAGGMGQRPFVREYSSSFNDERPPLMPCQESRRSTSVPPRRHDWGPEDFGEGPRDHGALGWEDEFGSFPYRSGPPHFGRMEREPFSPREHPGGNLGNPDTSGYKERPPRSSSRDRGYACPREFQERGRELPGFSPYEEHLPSSPYPGRRPFSEGHSEGPGPVRFASTYQQPMSGPMGQKNHCPPEGVPPRDVGLRLDSAAFDTRPMIPGKDEVRPAPPNHPKNFVMERAAKPGYKEMPANPDNPWPNLPTTSYRGQMLGSGYKGPPLSKEGPLGEPGKAVGGIPTRLAAPVPSPQLPRPAIPGRSTSSVDFSQQSQRASMGPSQCQSVPGHQHPPVASCVSSVSLTPLESAIQKPPSTVESKDDPPVASMPSRSPAEERPGSIEDRKLQRPISFPLPKGKLEQLASQVLRANPLDKVARAPIIGPPQSQASAQSGDEKHLSASSGGQQRPALSQGSCGPTQYKAPGTSLAPRQPASTLPAVSAQQALPAPPQPPSFTCQSFLPTRQLAAASTGNSTQCNVSAPNTPELRPPITTAYPQQLFPLTYMPIHFGQERYMTPPQQPGSVPGTPSLYDFQQKQATTTDPKPQLPVPSPFLNTSSGQLSRGALTGPPLPTPSYFTGPQRPSVATSIPQPAASPLHGQQVPTSSASHEQARPPTIVQEKLAEEKVAPKLEGQADAKCGQILEPGPKQKKPEAGGVHNTKDTVCKSAPKSSAGHGECYNSDVEMIDADVDDTRTCAKDKASATVGGAAPPVSILSVGRGVTKSDTTDGARLSYHTIQSKNQDADTEKQQPDPQNQQSTSSADETSVPKGDQSKSEVVAENQISLSKLEESPTDNQSLAVNKQETSVRDRDPEMKGSEKVLQSREPLSKEEKANVLKNEDTLKAQNEVFYGPRPPTTEEIDKSQNTPVTEKNSNPSDMNTSSGKQPALNDHEVSSSTPECAVASSSTQSKDKETGHSDAPSASAGKKVELQDTLQDDSKPTEKAETAVASKKKEESSDCEKSGHSSERSSKTNEDSYRPRSSKRRRRTYSSSDDKYDEDESDVENTNDGVCLSGRGNEGQVFGIPVVFKAISTTRTFWNIRGGQVARELEEVVGDNVVNQKINRAGFLCVNVATAADAVKLLNLKTLGGADVESVIPSMYLRHEAKIRGVPYHYTNEKLAELFASVGVLSARRQLTVKRLHDGTYEEFPRSSVVLTFKPDATLPKTLELENEKFIVEEYIEAPLQCFKCLRFGHTSRACVSVGRCKNCGARYCDEECERRTPMCANCFGPHQATYVGCPRRREVAFASLWKRTFDLNAL</sequence>
<comment type="caution">
    <text evidence="1">The sequence shown here is derived from an EMBL/GenBank/DDBJ whole genome shotgun (WGS) entry which is preliminary data.</text>
</comment>